<evidence type="ECO:0000313" key="1">
    <source>
        <dbReference type="EMBL" id="JAH64806.1"/>
    </source>
</evidence>
<accession>A0A0E9UGG1</accession>
<dbReference type="EMBL" id="GBXM01043771">
    <property type="protein sequence ID" value="JAH64806.1"/>
    <property type="molecule type" value="Transcribed_RNA"/>
</dbReference>
<reference evidence="1" key="1">
    <citation type="submission" date="2014-11" db="EMBL/GenBank/DDBJ databases">
        <authorList>
            <person name="Amaro Gonzalez C."/>
        </authorList>
    </citation>
    <scope>NUCLEOTIDE SEQUENCE</scope>
</reference>
<protein>
    <submittedName>
        <fullName evidence="1">Uncharacterized protein</fullName>
    </submittedName>
</protein>
<reference evidence="1" key="2">
    <citation type="journal article" date="2015" name="Fish Shellfish Immunol.">
        <title>Early steps in the European eel (Anguilla anguilla)-Vibrio vulnificus interaction in the gills: Role of the RtxA13 toxin.</title>
        <authorList>
            <person name="Callol A."/>
            <person name="Pajuelo D."/>
            <person name="Ebbesson L."/>
            <person name="Teles M."/>
            <person name="MacKenzie S."/>
            <person name="Amaro C."/>
        </authorList>
    </citation>
    <scope>NUCLEOTIDE SEQUENCE</scope>
</reference>
<organism evidence="1">
    <name type="scientific">Anguilla anguilla</name>
    <name type="common">European freshwater eel</name>
    <name type="synonym">Muraena anguilla</name>
    <dbReference type="NCBI Taxonomy" id="7936"/>
    <lineage>
        <taxon>Eukaryota</taxon>
        <taxon>Metazoa</taxon>
        <taxon>Chordata</taxon>
        <taxon>Craniata</taxon>
        <taxon>Vertebrata</taxon>
        <taxon>Euteleostomi</taxon>
        <taxon>Actinopterygii</taxon>
        <taxon>Neopterygii</taxon>
        <taxon>Teleostei</taxon>
        <taxon>Anguilliformes</taxon>
        <taxon>Anguillidae</taxon>
        <taxon>Anguilla</taxon>
    </lineage>
</organism>
<name>A0A0E9UGG1_ANGAN</name>
<sequence>MLLHSRMLLNRQLKHALINCSKTNELFR</sequence>
<proteinExistence type="predicted"/>
<dbReference type="AlphaFoldDB" id="A0A0E9UGG1"/>